<sequence length="82" mass="8656">MPPKGRQKGAKRKRFVSNLAPFIYDAPAPDAVPPEYLKKGAHTTVPQQTADAGPWVACLAPACSPGQGTPCPWLAELSDLAT</sequence>
<gene>
    <name evidence="1" type="ORF">HaLaN_26797</name>
</gene>
<evidence type="ECO:0000313" key="1">
    <source>
        <dbReference type="EMBL" id="GFH28323.1"/>
    </source>
</evidence>
<keyword evidence="2" id="KW-1185">Reference proteome</keyword>
<organism evidence="1 2">
    <name type="scientific">Haematococcus lacustris</name>
    <name type="common">Green alga</name>
    <name type="synonym">Haematococcus pluvialis</name>
    <dbReference type="NCBI Taxonomy" id="44745"/>
    <lineage>
        <taxon>Eukaryota</taxon>
        <taxon>Viridiplantae</taxon>
        <taxon>Chlorophyta</taxon>
        <taxon>core chlorophytes</taxon>
        <taxon>Chlorophyceae</taxon>
        <taxon>CS clade</taxon>
        <taxon>Chlamydomonadales</taxon>
        <taxon>Haematococcaceae</taxon>
        <taxon>Haematococcus</taxon>
    </lineage>
</organism>
<feature type="non-terminal residue" evidence="1">
    <location>
        <position position="1"/>
    </location>
</feature>
<dbReference type="Proteomes" id="UP000485058">
    <property type="component" value="Unassembled WGS sequence"/>
</dbReference>
<dbReference type="EMBL" id="BLLF01003830">
    <property type="protein sequence ID" value="GFH28323.1"/>
    <property type="molecule type" value="Genomic_DNA"/>
</dbReference>
<name>A0A6A0A749_HAELA</name>
<protein>
    <submittedName>
        <fullName evidence="1">Uncharacterized protein</fullName>
    </submittedName>
</protein>
<reference evidence="1 2" key="1">
    <citation type="submission" date="2020-02" db="EMBL/GenBank/DDBJ databases">
        <title>Draft genome sequence of Haematococcus lacustris strain NIES-144.</title>
        <authorList>
            <person name="Morimoto D."/>
            <person name="Nakagawa S."/>
            <person name="Yoshida T."/>
            <person name="Sawayama S."/>
        </authorList>
    </citation>
    <scope>NUCLEOTIDE SEQUENCE [LARGE SCALE GENOMIC DNA]</scope>
    <source>
        <strain evidence="1 2">NIES-144</strain>
    </source>
</reference>
<accession>A0A6A0A749</accession>
<dbReference type="AlphaFoldDB" id="A0A6A0A749"/>
<evidence type="ECO:0000313" key="2">
    <source>
        <dbReference type="Proteomes" id="UP000485058"/>
    </source>
</evidence>
<comment type="caution">
    <text evidence="1">The sequence shown here is derived from an EMBL/GenBank/DDBJ whole genome shotgun (WGS) entry which is preliminary data.</text>
</comment>
<feature type="non-terminal residue" evidence="1">
    <location>
        <position position="82"/>
    </location>
</feature>
<proteinExistence type="predicted"/>